<keyword evidence="1" id="KW-0812">Transmembrane</keyword>
<feature type="transmembrane region" description="Helical" evidence="1">
    <location>
        <begin position="55"/>
        <end position="74"/>
    </location>
</feature>
<reference evidence="4" key="1">
    <citation type="submission" date="2011-02" db="EMBL/GenBank/DDBJ databases">
        <title>The complete genome of Planctomyces brasiliensis DSM 5305.</title>
        <authorList>
            <person name="Lucas S."/>
            <person name="Copeland A."/>
            <person name="Lapidus A."/>
            <person name="Bruce D."/>
            <person name="Goodwin L."/>
            <person name="Pitluck S."/>
            <person name="Kyrpides N."/>
            <person name="Mavromatis K."/>
            <person name="Pagani I."/>
            <person name="Ivanova N."/>
            <person name="Ovchinnikova G."/>
            <person name="Lu M."/>
            <person name="Detter J.C."/>
            <person name="Han C."/>
            <person name="Land M."/>
            <person name="Hauser L."/>
            <person name="Markowitz V."/>
            <person name="Cheng J.-F."/>
            <person name="Hugenholtz P."/>
            <person name="Woyke T."/>
            <person name="Wu D."/>
            <person name="Tindall B."/>
            <person name="Pomrenke H.G."/>
            <person name="Brambilla E."/>
            <person name="Klenk H.-P."/>
            <person name="Eisen J.A."/>
        </authorList>
    </citation>
    <scope>NUCLEOTIDE SEQUENCE [LARGE SCALE GENOMIC DNA]</scope>
    <source>
        <strain evidence="4">ATCC 49424 / DSM 5305 / JCM 21570 / NBRC 103401 / IFAM 1448</strain>
    </source>
</reference>
<evidence type="ECO:0000313" key="3">
    <source>
        <dbReference type="EMBL" id="ADY60362.1"/>
    </source>
</evidence>
<dbReference type="OrthoDB" id="268259at2"/>
<dbReference type="RefSeq" id="WP_013629086.1">
    <property type="nucleotide sequence ID" value="NC_015174.1"/>
</dbReference>
<dbReference type="Pfam" id="PF09835">
    <property type="entry name" value="DUF2062"/>
    <property type="match status" value="1"/>
</dbReference>
<evidence type="ECO:0000313" key="4">
    <source>
        <dbReference type="Proteomes" id="UP000006860"/>
    </source>
</evidence>
<keyword evidence="4" id="KW-1185">Reference proteome</keyword>
<feature type="domain" description="DUF2062" evidence="2">
    <location>
        <begin position="9"/>
        <end position="139"/>
    </location>
</feature>
<organism evidence="3 4">
    <name type="scientific">Rubinisphaera brasiliensis (strain ATCC 49424 / DSM 5305 / JCM 21570 / IAM 15109 / NBRC 103401 / IFAM 1448)</name>
    <name type="common">Planctomyces brasiliensis</name>
    <dbReference type="NCBI Taxonomy" id="756272"/>
    <lineage>
        <taxon>Bacteria</taxon>
        <taxon>Pseudomonadati</taxon>
        <taxon>Planctomycetota</taxon>
        <taxon>Planctomycetia</taxon>
        <taxon>Planctomycetales</taxon>
        <taxon>Planctomycetaceae</taxon>
        <taxon>Rubinisphaera</taxon>
    </lineage>
</organism>
<dbReference type="InterPro" id="IPR019935">
    <property type="entry name" value="CHP03546"/>
</dbReference>
<evidence type="ECO:0000256" key="1">
    <source>
        <dbReference type="SAM" id="Phobius"/>
    </source>
</evidence>
<dbReference type="eggNOG" id="COG3216">
    <property type="taxonomic scope" value="Bacteria"/>
</dbReference>
<proteinExistence type="predicted"/>
<dbReference type="EMBL" id="CP002546">
    <property type="protein sequence ID" value="ADY60362.1"/>
    <property type="molecule type" value="Genomic_DNA"/>
</dbReference>
<feature type="transmembrane region" description="Helical" evidence="1">
    <location>
        <begin position="21"/>
        <end position="43"/>
    </location>
</feature>
<feature type="transmembrane region" description="Helical" evidence="1">
    <location>
        <begin position="111"/>
        <end position="129"/>
    </location>
</feature>
<gene>
    <name evidence="3" type="ordered locus">Plabr_2763</name>
</gene>
<keyword evidence="1" id="KW-0472">Membrane</keyword>
<dbReference type="Proteomes" id="UP000006860">
    <property type="component" value="Chromosome"/>
</dbReference>
<name>F0SSP6_RUBBR</name>
<protein>
    <recommendedName>
        <fullName evidence="2">DUF2062 domain-containing protein</fullName>
    </recommendedName>
</protein>
<dbReference type="KEGG" id="pbs:Plabr_2763"/>
<dbReference type="InterPro" id="IPR018639">
    <property type="entry name" value="DUF2062"/>
</dbReference>
<dbReference type="HOGENOM" id="CLU_128655_0_0_0"/>
<evidence type="ECO:0000259" key="2">
    <source>
        <dbReference type="Pfam" id="PF09835"/>
    </source>
</evidence>
<accession>F0SSP6</accession>
<keyword evidence="1" id="KW-1133">Transmembrane helix</keyword>
<dbReference type="AlphaFoldDB" id="F0SSP6"/>
<dbReference type="STRING" id="756272.Plabr_2763"/>
<sequence length="169" mass="18915">MFILRAMRLLVRALTAESSHRQIAAGIALGLLVGFVPKGNLLALSVLTAVSACRISLPAVFFSAFLFSWIGLLLEPWTEPIGHWVLTQPALYDSFVWLYDQPLVPWTNFNNTLVMGSFLTGLVLCYPAYRIALPLVEKWEPPVTARIRKYGVGKWLFGAEWAERVHSAI</sequence>
<dbReference type="NCBIfam" id="TIGR03546">
    <property type="entry name" value="TIGR03546 family protein"/>
    <property type="match status" value="1"/>
</dbReference>